<organism evidence="3 4">
    <name type="scientific">Actinoplanes regularis</name>
    <dbReference type="NCBI Taxonomy" id="52697"/>
    <lineage>
        <taxon>Bacteria</taxon>
        <taxon>Bacillati</taxon>
        <taxon>Actinomycetota</taxon>
        <taxon>Actinomycetes</taxon>
        <taxon>Micromonosporales</taxon>
        <taxon>Micromonosporaceae</taxon>
        <taxon>Actinoplanes</taxon>
    </lineage>
</organism>
<keyword evidence="3" id="KW-0378">Hydrolase</keyword>
<comment type="similarity">
    <text evidence="1">Belongs to the PemK/MazF family.</text>
</comment>
<dbReference type="Pfam" id="PF02452">
    <property type="entry name" value="PemK_toxin"/>
    <property type="match status" value="1"/>
</dbReference>
<protein>
    <submittedName>
        <fullName evidence="3">mRNA-degrading endonuclease, toxin component of the MazEF toxin-antitoxin module</fullName>
    </submittedName>
</protein>
<dbReference type="InterPro" id="IPR003477">
    <property type="entry name" value="PemK-like"/>
</dbReference>
<evidence type="ECO:0000313" key="4">
    <source>
        <dbReference type="Proteomes" id="UP000198415"/>
    </source>
</evidence>
<evidence type="ECO:0000313" key="3">
    <source>
        <dbReference type="EMBL" id="SNR82488.1"/>
    </source>
</evidence>
<name>A0A238ZHJ1_9ACTN</name>
<accession>A0A238ZHJ1</accession>
<dbReference type="GO" id="GO:0003677">
    <property type="term" value="F:DNA binding"/>
    <property type="evidence" value="ECO:0007669"/>
    <property type="project" value="InterPro"/>
</dbReference>
<dbReference type="EMBL" id="FZNR01000006">
    <property type="protein sequence ID" value="SNR82488.1"/>
    <property type="molecule type" value="Genomic_DNA"/>
</dbReference>
<evidence type="ECO:0000256" key="1">
    <source>
        <dbReference type="ARBA" id="ARBA00007521"/>
    </source>
</evidence>
<dbReference type="InterPro" id="IPR011067">
    <property type="entry name" value="Plasmid_toxin/cell-grow_inhib"/>
</dbReference>
<keyword evidence="3" id="KW-0540">Nuclease</keyword>
<keyword evidence="4" id="KW-1185">Reference proteome</keyword>
<reference evidence="3 4" key="1">
    <citation type="submission" date="2017-06" db="EMBL/GenBank/DDBJ databases">
        <authorList>
            <person name="Kim H.J."/>
            <person name="Triplett B.A."/>
        </authorList>
    </citation>
    <scope>NUCLEOTIDE SEQUENCE [LARGE SCALE GENOMIC DNA]</scope>
    <source>
        <strain evidence="3 4">DSM 43151</strain>
    </source>
</reference>
<dbReference type="AlphaFoldDB" id="A0A238ZHJ1"/>
<keyword evidence="3" id="KW-0255">Endonuclease</keyword>
<proteinExistence type="inferred from homology"/>
<dbReference type="Proteomes" id="UP000198415">
    <property type="component" value="Unassembled WGS sequence"/>
</dbReference>
<dbReference type="SUPFAM" id="SSF50118">
    <property type="entry name" value="Cell growth inhibitor/plasmid maintenance toxic component"/>
    <property type="match status" value="1"/>
</dbReference>
<dbReference type="Gene3D" id="2.30.30.110">
    <property type="match status" value="1"/>
</dbReference>
<gene>
    <name evidence="3" type="ORF">SAMN06264365_10611</name>
</gene>
<dbReference type="GO" id="GO:0004519">
    <property type="term" value="F:endonuclease activity"/>
    <property type="evidence" value="ECO:0007669"/>
    <property type="project" value="UniProtKB-KW"/>
</dbReference>
<keyword evidence="2" id="KW-1277">Toxin-antitoxin system</keyword>
<evidence type="ECO:0000256" key="2">
    <source>
        <dbReference type="ARBA" id="ARBA00022649"/>
    </source>
</evidence>
<sequence>MLVISNDEYNAVEEPAIWALAVVRKVPHRNHLAVRLGPGAPLSGAYVRLHNVVQILDRSALRDNHGYVSHATMNAAEDAVREFLDLP</sequence>